<dbReference type="Proteomes" id="UP000253551">
    <property type="component" value="Unassembled WGS sequence"/>
</dbReference>
<evidence type="ECO:0000256" key="1">
    <source>
        <dbReference type="SAM" id="Coils"/>
    </source>
</evidence>
<gene>
    <name evidence="2" type="ORF">CU098_010657</name>
</gene>
<organism evidence="2 3">
    <name type="scientific">Rhizopus stolonifer</name>
    <name type="common">Rhizopus nigricans</name>
    <dbReference type="NCBI Taxonomy" id="4846"/>
    <lineage>
        <taxon>Eukaryota</taxon>
        <taxon>Fungi</taxon>
        <taxon>Fungi incertae sedis</taxon>
        <taxon>Mucoromycota</taxon>
        <taxon>Mucoromycotina</taxon>
        <taxon>Mucoromycetes</taxon>
        <taxon>Mucorales</taxon>
        <taxon>Mucorineae</taxon>
        <taxon>Rhizopodaceae</taxon>
        <taxon>Rhizopus</taxon>
    </lineage>
</organism>
<keyword evidence="1" id="KW-0175">Coiled coil</keyword>
<dbReference type="AlphaFoldDB" id="A0A367KIG4"/>
<keyword evidence="3" id="KW-1185">Reference proteome</keyword>
<sequence>MCTLQMLSAKIDTLQNDLNFVKSKLESMEGNTMNPVTIRAPTARPAVFEHPKNEDNTKKRLVVKDIENVISNQQPDIEEEDVSKLYGEIKNGADTFWDKHLEKVEKTEDGLSYRNVPHSEMCLLFGRLVSPAPTSTTAPNATTIPTAILELMFIMEDPKQFEGLEEWDDSFDEGKKKPI</sequence>
<name>A0A367KIG4_RHIST</name>
<accession>A0A367KIG4</accession>
<dbReference type="EMBL" id="PJQM01001569">
    <property type="protein sequence ID" value="RCI02015.1"/>
    <property type="molecule type" value="Genomic_DNA"/>
</dbReference>
<evidence type="ECO:0000313" key="2">
    <source>
        <dbReference type="EMBL" id="RCI02015.1"/>
    </source>
</evidence>
<evidence type="ECO:0000313" key="3">
    <source>
        <dbReference type="Proteomes" id="UP000253551"/>
    </source>
</evidence>
<feature type="coiled-coil region" evidence="1">
    <location>
        <begin position="4"/>
        <end position="31"/>
    </location>
</feature>
<proteinExistence type="predicted"/>
<protein>
    <submittedName>
        <fullName evidence="2">Uncharacterized protein</fullName>
    </submittedName>
</protein>
<comment type="caution">
    <text evidence="2">The sequence shown here is derived from an EMBL/GenBank/DDBJ whole genome shotgun (WGS) entry which is preliminary data.</text>
</comment>
<reference evidence="2 3" key="1">
    <citation type="journal article" date="2018" name="G3 (Bethesda)">
        <title>Phylogenetic and Phylogenomic Definition of Rhizopus Species.</title>
        <authorList>
            <person name="Gryganskyi A.P."/>
            <person name="Golan J."/>
            <person name="Dolatabadi S."/>
            <person name="Mondo S."/>
            <person name="Robb S."/>
            <person name="Idnurm A."/>
            <person name="Muszewska A."/>
            <person name="Steczkiewicz K."/>
            <person name="Masonjones S."/>
            <person name="Liao H.L."/>
            <person name="Gajdeczka M.T."/>
            <person name="Anike F."/>
            <person name="Vuek A."/>
            <person name="Anishchenko I.M."/>
            <person name="Voigt K."/>
            <person name="de Hoog G.S."/>
            <person name="Smith M.E."/>
            <person name="Heitman J."/>
            <person name="Vilgalys R."/>
            <person name="Stajich J.E."/>
        </authorList>
    </citation>
    <scope>NUCLEOTIDE SEQUENCE [LARGE SCALE GENOMIC DNA]</scope>
    <source>
        <strain evidence="2 3">LSU 92-RS-03</strain>
    </source>
</reference>